<comment type="caution">
    <text evidence="2">The sequence shown here is derived from an EMBL/GenBank/DDBJ whole genome shotgun (WGS) entry which is preliminary data.</text>
</comment>
<protein>
    <submittedName>
        <fullName evidence="2">Uncharacterized protein</fullName>
    </submittedName>
</protein>
<dbReference type="AlphaFoldDB" id="A0A9D4ZF29"/>
<dbReference type="Proteomes" id="UP000886520">
    <property type="component" value="Chromosome 11"/>
</dbReference>
<reference evidence="2" key="1">
    <citation type="submission" date="2021-01" db="EMBL/GenBank/DDBJ databases">
        <title>Adiantum capillus-veneris genome.</title>
        <authorList>
            <person name="Fang Y."/>
            <person name="Liao Q."/>
        </authorList>
    </citation>
    <scope>NUCLEOTIDE SEQUENCE</scope>
    <source>
        <strain evidence="2">H3</strain>
        <tissue evidence="2">Leaf</tissue>
    </source>
</reference>
<gene>
    <name evidence="2" type="ORF">GOP47_0011101</name>
</gene>
<proteinExistence type="predicted"/>
<evidence type="ECO:0000256" key="1">
    <source>
        <dbReference type="SAM" id="MobiDB-lite"/>
    </source>
</evidence>
<keyword evidence="3" id="KW-1185">Reference proteome</keyword>
<feature type="compositionally biased region" description="Low complexity" evidence="1">
    <location>
        <begin position="67"/>
        <end position="81"/>
    </location>
</feature>
<evidence type="ECO:0000313" key="2">
    <source>
        <dbReference type="EMBL" id="KAI5073088.1"/>
    </source>
</evidence>
<accession>A0A9D4ZF29</accession>
<name>A0A9D4ZF29_ADICA</name>
<evidence type="ECO:0000313" key="3">
    <source>
        <dbReference type="Proteomes" id="UP000886520"/>
    </source>
</evidence>
<feature type="region of interest" description="Disordered" evidence="1">
    <location>
        <begin position="44"/>
        <end position="81"/>
    </location>
</feature>
<organism evidence="2 3">
    <name type="scientific">Adiantum capillus-veneris</name>
    <name type="common">Maidenhair fern</name>
    <dbReference type="NCBI Taxonomy" id="13818"/>
    <lineage>
        <taxon>Eukaryota</taxon>
        <taxon>Viridiplantae</taxon>
        <taxon>Streptophyta</taxon>
        <taxon>Embryophyta</taxon>
        <taxon>Tracheophyta</taxon>
        <taxon>Polypodiopsida</taxon>
        <taxon>Polypodiidae</taxon>
        <taxon>Polypodiales</taxon>
        <taxon>Pteridineae</taxon>
        <taxon>Pteridaceae</taxon>
        <taxon>Vittarioideae</taxon>
        <taxon>Adiantum</taxon>
    </lineage>
</organism>
<sequence length="81" mass="8793">MTLAGSVMRANATTEMTHGRVEHRYWNERPSFAPVTLVDILTPAETPASRRPRPLPPPARSLPPRPLGLLLPPASTLTTAS</sequence>
<dbReference type="EMBL" id="JABFUD020000011">
    <property type="protein sequence ID" value="KAI5073088.1"/>
    <property type="molecule type" value="Genomic_DNA"/>
</dbReference>
<feature type="compositionally biased region" description="Pro residues" evidence="1">
    <location>
        <begin position="54"/>
        <end position="66"/>
    </location>
</feature>